<dbReference type="PROSITE" id="PS50405">
    <property type="entry name" value="GST_CTER"/>
    <property type="match status" value="1"/>
</dbReference>
<dbReference type="Gene3D" id="1.20.1050.10">
    <property type="match status" value="1"/>
</dbReference>
<keyword evidence="4" id="KW-1185">Reference proteome</keyword>
<comment type="caution">
    <text evidence="3">The sequence shown here is derived from an EMBL/GenBank/DDBJ whole genome shotgun (WGS) entry which is preliminary data.</text>
</comment>
<dbReference type="InterPro" id="IPR036282">
    <property type="entry name" value="Glutathione-S-Trfase_C_sf"/>
</dbReference>
<dbReference type="OrthoDB" id="7583243at2"/>
<dbReference type="SFLD" id="SFLDG00358">
    <property type="entry name" value="Main_(cytGST)"/>
    <property type="match status" value="1"/>
</dbReference>
<dbReference type="InterPro" id="IPR004045">
    <property type="entry name" value="Glutathione_S-Trfase_N"/>
</dbReference>
<dbReference type="SUPFAM" id="SSF47616">
    <property type="entry name" value="GST C-terminal domain-like"/>
    <property type="match status" value="1"/>
</dbReference>
<reference evidence="3 4" key="1">
    <citation type="journal article" date="2011" name="Syst. Appl. Microbiol.">
        <title>Defluviimonas denitrificans gen. nov., sp. nov., and Pararhodobacter aggregans gen. nov., sp. nov., non-phototrophic Rhodobacteraceae from the biofilter of a marine aquaculture.</title>
        <authorList>
            <person name="Foesel B.U."/>
            <person name="Drake H.L."/>
            <person name="Schramm A."/>
        </authorList>
    </citation>
    <scope>NUCLEOTIDE SEQUENCE [LARGE SCALE GENOMIC DNA]</scope>
    <source>
        <strain evidence="3 4">D1-19</strain>
    </source>
</reference>
<evidence type="ECO:0000313" key="3">
    <source>
        <dbReference type="EMBL" id="PVE46158.1"/>
    </source>
</evidence>
<dbReference type="PANTHER" id="PTHR44051:SF8">
    <property type="entry name" value="GLUTATHIONE S-TRANSFERASE GSTA"/>
    <property type="match status" value="1"/>
</dbReference>
<dbReference type="Proteomes" id="UP000244810">
    <property type="component" value="Unassembled WGS sequence"/>
</dbReference>
<feature type="domain" description="GST N-terminal" evidence="1">
    <location>
        <begin position="1"/>
        <end position="81"/>
    </location>
</feature>
<dbReference type="CDD" id="cd03057">
    <property type="entry name" value="GST_N_Beta"/>
    <property type="match status" value="1"/>
</dbReference>
<protein>
    <submittedName>
        <fullName evidence="3">Glutathione S-transferase</fullName>
    </submittedName>
</protein>
<evidence type="ECO:0000313" key="4">
    <source>
        <dbReference type="Proteomes" id="UP000244810"/>
    </source>
</evidence>
<proteinExistence type="predicted"/>
<evidence type="ECO:0000259" key="2">
    <source>
        <dbReference type="PROSITE" id="PS50405"/>
    </source>
</evidence>
<accession>A0A2T7UNF4</accession>
<organism evidence="3 4">
    <name type="scientific">Pararhodobacter aggregans</name>
    <dbReference type="NCBI Taxonomy" id="404875"/>
    <lineage>
        <taxon>Bacteria</taxon>
        <taxon>Pseudomonadati</taxon>
        <taxon>Pseudomonadota</taxon>
        <taxon>Alphaproteobacteria</taxon>
        <taxon>Rhodobacterales</taxon>
        <taxon>Paracoccaceae</taxon>
        <taxon>Pararhodobacter</taxon>
    </lineage>
</organism>
<dbReference type="Gene3D" id="3.40.30.10">
    <property type="entry name" value="Glutaredoxin"/>
    <property type="match status" value="1"/>
</dbReference>
<dbReference type="Pfam" id="PF13410">
    <property type="entry name" value="GST_C_2"/>
    <property type="match status" value="1"/>
</dbReference>
<name>A0A2T7UNF4_9RHOB</name>
<dbReference type="InterPro" id="IPR036249">
    <property type="entry name" value="Thioredoxin-like_sf"/>
</dbReference>
<dbReference type="InterPro" id="IPR040079">
    <property type="entry name" value="Glutathione_S-Trfase"/>
</dbReference>
<dbReference type="GO" id="GO:0016740">
    <property type="term" value="F:transferase activity"/>
    <property type="evidence" value="ECO:0007669"/>
    <property type="project" value="UniProtKB-KW"/>
</dbReference>
<dbReference type="CDD" id="cd03188">
    <property type="entry name" value="GST_C_Beta"/>
    <property type="match status" value="1"/>
</dbReference>
<dbReference type="AlphaFoldDB" id="A0A2T7UNF4"/>
<keyword evidence="3" id="KW-0808">Transferase</keyword>
<dbReference type="EMBL" id="QDDR01000010">
    <property type="protein sequence ID" value="PVE46158.1"/>
    <property type="molecule type" value="Genomic_DNA"/>
</dbReference>
<feature type="domain" description="GST C-terminal" evidence="2">
    <location>
        <begin position="85"/>
        <end position="222"/>
    </location>
</feature>
<dbReference type="SUPFAM" id="SSF52833">
    <property type="entry name" value="Thioredoxin-like"/>
    <property type="match status" value="1"/>
</dbReference>
<dbReference type="InterPro" id="IPR010987">
    <property type="entry name" value="Glutathione-S-Trfase_C-like"/>
</dbReference>
<gene>
    <name evidence="3" type="ORF">DDE23_18390</name>
</gene>
<sequence length="227" mass="24551">MTYVLHYAPDNASLIVRLALLELGQPFRTLLVDRRARQQDSAAYRRLNPAGLIPVLETPDGPVSETAAVLLWLVDRHGALGPGVGEHERAAFLKWLFFASNTLHADLRMVFYPGQYAPGAEDALHAGVTARMRRHYGLLDALCGSVPWFGGSTLSVLDLYVATTLRWAALYAPGGAWFRLADFPALEALAARVEARPSMVQAIAAEGLGPLPLTAPRPCMPPEGSAL</sequence>
<evidence type="ECO:0000259" key="1">
    <source>
        <dbReference type="PROSITE" id="PS50404"/>
    </source>
</evidence>
<dbReference type="RefSeq" id="WP_107755083.1">
    <property type="nucleotide sequence ID" value="NZ_QBKF01000020.1"/>
</dbReference>
<dbReference type="SFLD" id="SFLDS00019">
    <property type="entry name" value="Glutathione_Transferase_(cytos"/>
    <property type="match status" value="1"/>
</dbReference>
<dbReference type="PROSITE" id="PS50404">
    <property type="entry name" value="GST_NTER"/>
    <property type="match status" value="1"/>
</dbReference>
<dbReference type="Pfam" id="PF13409">
    <property type="entry name" value="GST_N_2"/>
    <property type="match status" value="1"/>
</dbReference>
<dbReference type="PANTHER" id="PTHR44051">
    <property type="entry name" value="GLUTATHIONE S-TRANSFERASE-RELATED"/>
    <property type="match status" value="1"/>
</dbReference>